<dbReference type="EMBL" id="CP107006">
    <property type="protein sequence ID" value="UYQ92688.1"/>
    <property type="molecule type" value="Genomic_DNA"/>
</dbReference>
<name>A0ABY6IZ52_9BACT</name>
<accession>A0ABY6IZ52</accession>
<dbReference type="Proteomes" id="UP001162741">
    <property type="component" value="Chromosome"/>
</dbReference>
<gene>
    <name evidence="1" type="ORF">MKQ68_21655</name>
</gene>
<dbReference type="RefSeq" id="WP_244836254.1">
    <property type="nucleotide sequence ID" value="NZ_CP107006.1"/>
</dbReference>
<reference evidence="1" key="1">
    <citation type="submission" date="2022-10" db="EMBL/GenBank/DDBJ databases">
        <title>Chitinophaga sp. nov., isolated from soil.</title>
        <authorList>
            <person name="Jeon C.O."/>
        </authorList>
    </citation>
    <scope>NUCLEOTIDE SEQUENCE</scope>
    <source>
        <strain evidence="1">R8</strain>
    </source>
</reference>
<evidence type="ECO:0000313" key="1">
    <source>
        <dbReference type="EMBL" id="UYQ92688.1"/>
    </source>
</evidence>
<sequence>MKPKLMMRPRYSRPRYRPAPRHPYFMYFLLAGLFIASLVAQLLVKVFQQ</sequence>
<organism evidence="1 2">
    <name type="scientific">Chitinophaga horti</name>
    <dbReference type="NCBI Taxonomy" id="2920382"/>
    <lineage>
        <taxon>Bacteria</taxon>
        <taxon>Pseudomonadati</taxon>
        <taxon>Bacteroidota</taxon>
        <taxon>Chitinophagia</taxon>
        <taxon>Chitinophagales</taxon>
        <taxon>Chitinophagaceae</taxon>
        <taxon>Chitinophaga</taxon>
    </lineage>
</organism>
<protein>
    <submittedName>
        <fullName evidence="1">Uncharacterized protein</fullName>
    </submittedName>
</protein>
<keyword evidence="2" id="KW-1185">Reference proteome</keyword>
<proteinExistence type="predicted"/>
<evidence type="ECO:0000313" key="2">
    <source>
        <dbReference type="Proteomes" id="UP001162741"/>
    </source>
</evidence>